<evidence type="ECO:0000313" key="2">
    <source>
        <dbReference type="Proteomes" id="UP000032360"/>
    </source>
</evidence>
<protein>
    <recommendedName>
        <fullName evidence="3">Abortive infection protein-like C-terminal domain-containing protein</fullName>
    </recommendedName>
</protein>
<dbReference type="AlphaFoldDB" id="A0A0D8HJA4"/>
<reference evidence="1 2" key="1">
    <citation type="submission" date="2015-01" db="EMBL/GenBank/DDBJ databases">
        <title>Draft genome of the acidophilic iron oxidizer Acidithrix ferrooxidans strain Py-F3.</title>
        <authorList>
            <person name="Poehlein A."/>
            <person name="Eisen S."/>
            <person name="Schloemann M."/>
            <person name="Johnson B.D."/>
            <person name="Daniel R."/>
            <person name="Muehling M."/>
        </authorList>
    </citation>
    <scope>NUCLEOTIDE SEQUENCE [LARGE SCALE GENOMIC DNA]</scope>
    <source>
        <strain evidence="1 2">Py-F3</strain>
    </source>
</reference>
<name>A0A0D8HJA4_9ACTN</name>
<keyword evidence="2" id="KW-1185">Reference proteome</keyword>
<sequence length="291" mass="31918">MAMCDVSNMVAMRIDDFFEDKPDWTGDLTGRGAFKEDFVRSFLSGPGDGISDVEVAIPLANLVHENLISCGTDGIVSVQQDEIKVAIRVLKAVLNRLRVIVDIPFHDYSSFKAYWLRNGCSGSWAARRAILSQIFDPIHEFLAQLDVETPAGPTSSIRNEATTGWPTVDEELRELRRAFASATTPQNYAAIGLQCVRVIGALADSVYDPSVHVRIGEEALSYDKTDLRIARFIEDALPGRVNENLRGLAKKATAFAHEVKHSTNPDVNETAIVADSVILLCGILRSVQCLA</sequence>
<evidence type="ECO:0008006" key="3">
    <source>
        <dbReference type="Google" id="ProtNLM"/>
    </source>
</evidence>
<gene>
    <name evidence="1" type="ORF">AXFE_11440</name>
</gene>
<accession>A0A0D8HJA4</accession>
<organism evidence="1 2">
    <name type="scientific">Acidithrix ferrooxidans</name>
    <dbReference type="NCBI Taxonomy" id="1280514"/>
    <lineage>
        <taxon>Bacteria</taxon>
        <taxon>Bacillati</taxon>
        <taxon>Actinomycetota</taxon>
        <taxon>Acidimicrobiia</taxon>
        <taxon>Acidimicrobiales</taxon>
        <taxon>Acidimicrobiaceae</taxon>
        <taxon>Acidithrix</taxon>
    </lineage>
</organism>
<proteinExistence type="predicted"/>
<dbReference type="Proteomes" id="UP000032360">
    <property type="component" value="Unassembled WGS sequence"/>
</dbReference>
<dbReference type="EMBL" id="JXYS01000026">
    <property type="protein sequence ID" value="KJF18045.1"/>
    <property type="molecule type" value="Genomic_DNA"/>
</dbReference>
<dbReference type="STRING" id="1280514.AXFE_11440"/>
<comment type="caution">
    <text evidence="1">The sequence shown here is derived from an EMBL/GenBank/DDBJ whole genome shotgun (WGS) entry which is preliminary data.</text>
</comment>
<evidence type="ECO:0000313" key="1">
    <source>
        <dbReference type="EMBL" id="KJF18045.1"/>
    </source>
</evidence>